<comment type="subunit">
    <text evidence="6">Component of the large ribosomal subunit. May bind IPO9 with low affinity.</text>
</comment>
<dbReference type="EMBL" id="UZAK01044302">
    <property type="protein sequence ID" value="VDP72276.1"/>
    <property type="molecule type" value="Genomic_DNA"/>
</dbReference>
<dbReference type="STRING" id="6186.A0A183KZF6"/>
<dbReference type="GO" id="GO:0022625">
    <property type="term" value="C:cytosolic large ribosomal subunit"/>
    <property type="evidence" value="ECO:0007669"/>
    <property type="project" value="TreeGrafter"/>
</dbReference>
<evidence type="ECO:0000256" key="4">
    <source>
        <dbReference type="ARBA" id="ARBA00035233"/>
    </source>
</evidence>
<dbReference type="GO" id="GO:0002181">
    <property type="term" value="P:cytoplasmic translation"/>
    <property type="evidence" value="ECO:0007669"/>
    <property type="project" value="TreeGrafter"/>
</dbReference>
<sequence>MTLVKSVVKRKRVSAKRQYHHLKFIAKVNKQRKKEGKDPLPGLRTPKPEKLAEKPKARFPCSYVRQQEKRKLRLRKTKCFSQHVRKIRSNIQPGTILILLAGPHKGKRVVFLKALKSGLLLVTGGLRHVCNYRPGPFKYNGVPLRRVDQCYVIATSTRINISEFEVPKHIDDEYFRRVDLKEHKTEAEKLFSTEIKNLNVDNILDVRLIKNFLLFQKYTVSDTRKEDQKIVDKQIRASIKSHPDSKILHAYLRSLFSLGKRDYPHKMIF</sequence>
<keyword evidence="9" id="KW-1185">Reference proteome</keyword>
<comment type="similarity">
    <text evidence="1">Belongs to the eukaryotic ribosomal protein eL6 family.</text>
</comment>
<dbReference type="WBParaSite" id="SCUD_0002045601-mRNA-1">
    <property type="protein sequence ID" value="SCUD_0002045601-mRNA-1"/>
    <property type="gene ID" value="SCUD_0002045601"/>
</dbReference>
<dbReference type="InterPro" id="IPR000915">
    <property type="entry name" value="60S_ribosomal_eL6"/>
</dbReference>
<dbReference type="PANTHER" id="PTHR10715">
    <property type="entry name" value="60S RIBOSOMAL PROTEIN L6"/>
    <property type="match status" value="1"/>
</dbReference>
<dbReference type="GO" id="GO:0000027">
    <property type="term" value="P:ribosomal large subunit assembly"/>
    <property type="evidence" value="ECO:0007669"/>
    <property type="project" value="TreeGrafter"/>
</dbReference>
<evidence type="ECO:0000256" key="3">
    <source>
        <dbReference type="ARBA" id="ARBA00023274"/>
    </source>
</evidence>
<dbReference type="InterPro" id="IPR014722">
    <property type="entry name" value="Rib_uL2_dom2"/>
</dbReference>
<evidence type="ECO:0000256" key="1">
    <source>
        <dbReference type="ARBA" id="ARBA00010592"/>
    </source>
</evidence>
<dbReference type="PANTHER" id="PTHR10715:SF0">
    <property type="entry name" value="LARGE RIBOSOMAL SUBUNIT PROTEIN EL6"/>
    <property type="match status" value="1"/>
</dbReference>
<gene>
    <name evidence="8" type="ORF">SCUD_LOCUS20454</name>
</gene>
<dbReference type="GO" id="GO:0003735">
    <property type="term" value="F:structural constituent of ribosome"/>
    <property type="evidence" value="ECO:0007669"/>
    <property type="project" value="InterPro"/>
</dbReference>
<name>A0A183KZF6_9TREM</name>
<dbReference type="Gene3D" id="2.30.30.30">
    <property type="match status" value="1"/>
</dbReference>
<keyword evidence="2" id="KW-0689">Ribosomal protein</keyword>
<dbReference type="CDD" id="cd13156">
    <property type="entry name" value="KOW_RPL6"/>
    <property type="match status" value="1"/>
</dbReference>
<proteinExistence type="inferred from homology"/>
<feature type="region of interest" description="Disordered" evidence="7">
    <location>
        <begin position="28"/>
        <end position="53"/>
    </location>
</feature>
<evidence type="ECO:0000256" key="7">
    <source>
        <dbReference type="SAM" id="MobiDB-lite"/>
    </source>
</evidence>
<dbReference type="Pfam" id="PF01159">
    <property type="entry name" value="Ribosomal_L6e"/>
    <property type="match status" value="1"/>
</dbReference>
<accession>A0A183KZF6</accession>
<evidence type="ECO:0000313" key="9">
    <source>
        <dbReference type="Proteomes" id="UP000279833"/>
    </source>
</evidence>
<evidence type="ECO:0000313" key="8">
    <source>
        <dbReference type="EMBL" id="VDP72276.1"/>
    </source>
</evidence>
<reference evidence="8 9" key="2">
    <citation type="submission" date="2018-11" db="EMBL/GenBank/DDBJ databases">
        <authorList>
            <consortium name="Pathogen Informatics"/>
        </authorList>
    </citation>
    <scope>NUCLEOTIDE SEQUENCE [LARGE SCALE GENOMIC DNA]</scope>
    <source>
        <strain evidence="8">Dakar</strain>
        <strain evidence="9">Dakar, Senegal</strain>
    </source>
</reference>
<reference evidence="10" key="1">
    <citation type="submission" date="2016-06" db="UniProtKB">
        <authorList>
            <consortium name="WormBaseParasite"/>
        </authorList>
    </citation>
    <scope>IDENTIFICATION</scope>
</reference>
<dbReference type="Proteomes" id="UP000279833">
    <property type="component" value="Unassembled WGS sequence"/>
</dbReference>
<evidence type="ECO:0000313" key="10">
    <source>
        <dbReference type="WBParaSite" id="SCUD_0002045601-mRNA-1"/>
    </source>
</evidence>
<protein>
    <recommendedName>
        <fullName evidence="4">Large ribosomal subunit protein eL6</fullName>
    </recommendedName>
    <alternativeName>
        <fullName evidence="5">60S ribosomal protein L6</fullName>
    </alternativeName>
</protein>
<evidence type="ECO:0000256" key="6">
    <source>
        <dbReference type="ARBA" id="ARBA00046388"/>
    </source>
</evidence>
<keyword evidence="3" id="KW-0687">Ribonucleoprotein</keyword>
<dbReference type="FunFam" id="2.30.30.30:FF:000070">
    <property type="entry name" value="60S ribosomal protein L6"/>
    <property type="match status" value="1"/>
</dbReference>
<dbReference type="GO" id="GO:0003723">
    <property type="term" value="F:RNA binding"/>
    <property type="evidence" value="ECO:0007669"/>
    <property type="project" value="TreeGrafter"/>
</dbReference>
<dbReference type="InterPro" id="IPR041997">
    <property type="entry name" value="Ribosomal_eL6_KOW"/>
</dbReference>
<dbReference type="SUPFAM" id="SSF50104">
    <property type="entry name" value="Translation proteins SH3-like domain"/>
    <property type="match status" value="1"/>
</dbReference>
<organism evidence="10">
    <name type="scientific">Schistosoma curassoni</name>
    <dbReference type="NCBI Taxonomy" id="6186"/>
    <lineage>
        <taxon>Eukaryota</taxon>
        <taxon>Metazoa</taxon>
        <taxon>Spiralia</taxon>
        <taxon>Lophotrochozoa</taxon>
        <taxon>Platyhelminthes</taxon>
        <taxon>Trematoda</taxon>
        <taxon>Digenea</taxon>
        <taxon>Strigeidida</taxon>
        <taxon>Schistosomatoidea</taxon>
        <taxon>Schistosomatidae</taxon>
        <taxon>Schistosoma</taxon>
    </lineage>
</organism>
<evidence type="ECO:0000256" key="2">
    <source>
        <dbReference type="ARBA" id="ARBA00022980"/>
    </source>
</evidence>
<evidence type="ECO:0000256" key="5">
    <source>
        <dbReference type="ARBA" id="ARBA00035351"/>
    </source>
</evidence>
<dbReference type="InterPro" id="IPR008991">
    <property type="entry name" value="Translation_prot_SH3-like_sf"/>
</dbReference>
<dbReference type="AlphaFoldDB" id="A0A183KZF6"/>